<dbReference type="AlphaFoldDB" id="A0A7X3FHG1"/>
<protein>
    <submittedName>
        <fullName evidence="2">Uncharacterized protein</fullName>
    </submittedName>
</protein>
<sequence>MKRAVVCGLATLLISVTMIILMVQLFPYTGLGRIIAIPMTIVVNSAIIALGIFLSRKMELPQFVIIWTLIIVITASNTITFHPQENSPSVYKQIGHSISAVKHNDEIKLFSLYKPIESHDAEKLSPDKQTPQEYIVALHKFRFEIPLDGSFVLDESVNKYGVDPAIRNIEEISDKLVGHYEILWWYLEIFK</sequence>
<comment type="caution">
    <text evidence="2">The sequence shown here is derived from an EMBL/GenBank/DDBJ whole genome shotgun (WGS) entry which is preliminary data.</text>
</comment>
<evidence type="ECO:0000313" key="3">
    <source>
        <dbReference type="Proteomes" id="UP000490800"/>
    </source>
</evidence>
<feature type="transmembrane region" description="Helical" evidence="1">
    <location>
        <begin position="7"/>
        <end position="28"/>
    </location>
</feature>
<dbReference type="OrthoDB" id="2852938at2"/>
<organism evidence="2 3">
    <name type="scientific">Paenibacillus lutrae</name>
    <dbReference type="NCBI Taxonomy" id="2078573"/>
    <lineage>
        <taxon>Bacteria</taxon>
        <taxon>Bacillati</taxon>
        <taxon>Bacillota</taxon>
        <taxon>Bacilli</taxon>
        <taxon>Bacillales</taxon>
        <taxon>Paenibacillaceae</taxon>
        <taxon>Paenibacillus</taxon>
    </lineage>
</organism>
<keyword evidence="1" id="KW-0472">Membrane</keyword>
<proteinExistence type="predicted"/>
<gene>
    <name evidence="2" type="ORF">EDM21_08430</name>
</gene>
<feature type="transmembrane region" description="Helical" evidence="1">
    <location>
        <begin position="63"/>
        <end position="82"/>
    </location>
</feature>
<dbReference type="RefSeq" id="WP_157334573.1">
    <property type="nucleotide sequence ID" value="NZ_RHLK01000003.1"/>
</dbReference>
<reference evidence="2 3" key="1">
    <citation type="journal article" date="2019" name="Microorganisms">
        <title>Paenibacillus lutrae sp. nov., A Chitinolytic Species Isolated from A River Otter in Castril Natural Park, Granada, Spain.</title>
        <authorList>
            <person name="Rodriguez M."/>
            <person name="Reina J.C."/>
            <person name="Bejar V."/>
            <person name="Llamas I."/>
        </authorList>
    </citation>
    <scope>NUCLEOTIDE SEQUENCE [LARGE SCALE GENOMIC DNA]</scope>
    <source>
        <strain evidence="2 3">N10</strain>
    </source>
</reference>
<keyword evidence="3" id="KW-1185">Reference proteome</keyword>
<evidence type="ECO:0000256" key="1">
    <source>
        <dbReference type="SAM" id="Phobius"/>
    </source>
</evidence>
<feature type="transmembrane region" description="Helical" evidence="1">
    <location>
        <begin position="34"/>
        <end position="54"/>
    </location>
</feature>
<keyword evidence="1" id="KW-0812">Transmembrane</keyword>
<accession>A0A7X3FHG1</accession>
<evidence type="ECO:0000313" key="2">
    <source>
        <dbReference type="EMBL" id="MVO99553.1"/>
    </source>
</evidence>
<dbReference type="Proteomes" id="UP000490800">
    <property type="component" value="Unassembled WGS sequence"/>
</dbReference>
<dbReference type="EMBL" id="RHLK01000003">
    <property type="protein sequence ID" value="MVO99553.1"/>
    <property type="molecule type" value="Genomic_DNA"/>
</dbReference>
<name>A0A7X3FHG1_9BACL</name>
<keyword evidence="1" id="KW-1133">Transmembrane helix</keyword>